<evidence type="ECO:0000256" key="1">
    <source>
        <dbReference type="SAM" id="Coils"/>
    </source>
</evidence>
<dbReference type="GeneID" id="24442773"/>
<reference evidence="3" key="1">
    <citation type="journal article" date="2006" name="PLoS Biol.">
        <title>Macronuclear genome sequence of the ciliate Tetrahymena thermophila, a model eukaryote.</title>
        <authorList>
            <person name="Eisen J.A."/>
            <person name="Coyne R.S."/>
            <person name="Wu M."/>
            <person name="Wu D."/>
            <person name="Thiagarajan M."/>
            <person name="Wortman J.R."/>
            <person name="Badger J.H."/>
            <person name="Ren Q."/>
            <person name="Amedeo P."/>
            <person name="Jones K.M."/>
            <person name="Tallon L.J."/>
            <person name="Delcher A.L."/>
            <person name="Salzberg S.L."/>
            <person name="Silva J.C."/>
            <person name="Haas B.J."/>
            <person name="Majoros W.H."/>
            <person name="Farzad M."/>
            <person name="Carlton J.M."/>
            <person name="Smith R.K. Jr."/>
            <person name="Garg J."/>
            <person name="Pearlman R.E."/>
            <person name="Karrer K.M."/>
            <person name="Sun L."/>
            <person name="Manning G."/>
            <person name="Elde N.C."/>
            <person name="Turkewitz A.P."/>
            <person name="Asai D.J."/>
            <person name="Wilkes D.E."/>
            <person name="Wang Y."/>
            <person name="Cai H."/>
            <person name="Collins K."/>
            <person name="Stewart B.A."/>
            <person name="Lee S.R."/>
            <person name="Wilamowska K."/>
            <person name="Weinberg Z."/>
            <person name="Ruzzo W.L."/>
            <person name="Wloga D."/>
            <person name="Gaertig J."/>
            <person name="Frankel J."/>
            <person name="Tsao C.-C."/>
            <person name="Gorovsky M.A."/>
            <person name="Keeling P.J."/>
            <person name="Waller R.F."/>
            <person name="Patron N.J."/>
            <person name="Cherry J.M."/>
            <person name="Stover N.A."/>
            <person name="Krieger C.J."/>
            <person name="del Toro C."/>
            <person name="Ryder H.F."/>
            <person name="Williamson S.C."/>
            <person name="Barbeau R.A."/>
            <person name="Hamilton E.P."/>
            <person name="Orias E."/>
        </authorList>
    </citation>
    <scope>NUCLEOTIDE SEQUENCE [LARGE SCALE GENOMIC DNA]</scope>
    <source>
        <strain evidence="3">SB210</strain>
    </source>
</reference>
<dbReference type="RefSeq" id="XP_001032415.1">
    <property type="nucleotide sequence ID" value="XM_001032415.3"/>
</dbReference>
<gene>
    <name evidence="2" type="ORF">TTHERM_00637540</name>
</gene>
<dbReference type="Proteomes" id="UP000009168">
    <property type="component" value="Unassembled WGS sequence"/>
</dbReference>
<protein>
    <submittedName>
        <fullName evidence="2">Uncharacterized protein</fullName>
    </submittedName>
</protein>
<dbReference type="EMBL" id="GG662588">
    <property type="protein sequence ID" value="EAR84752.1"/>
    <property type="molecule type" value="Genomic_DNA"/>
</dbReference>
<accession>X1W3U0</accession>
<name>X1W3U0_TETTS</name>
<proteinExistence type="predicted"/>
<feature type="coiled-coil region" evidence="1">
    <location>
        <begin position="217"/>
        <end position="244"/>
    </location>
</feature>
<dbReference type="KEGG" id="tet:TTHERM_00637540"/>
<keyword evidence="1" id="KW-0175">Coiled coil</keyword>
<organism evidence="2 3">
    <name type="scientific">Tetrahymena thermophila (strain SB210)</name>
    <dbReference type="NCBI Taxonomy" id="312017"/>
    <lineage>
        <taxon>Eukaryota</taxon>
        <taxon>Sar</taxon>
        <taxon>Alveolata</taxon>
        <taxon>Ciliophora</taxon>
        <taxon>Intramacronucleata</taxon>
        <taxon>Oligohymenophorea</taxon>
        <taxon>Hymenostomatida</taxon>
        <taxon>Tetrahymenina</taxon>
        <taxon>Tetrahymenidae</taxon>
        <taxon>Tetrahymena</taxon>
    </lineage>
</organism>
<keyword evidence="3" id="KW-1185">Reference proteome</keyword>
<dbReference type="InParanoid" id="X1W3U0"/>
<evidence type="ECO:0000313" key="2">
    <source>
        <dbReference type="EMBL" id="EAR84752.1"/>
    </source>
</evidence>
<evidence type="ECO:0000313" key="3">
    <source>
        <dbReference type="Proteomes" id="UP000009168"/>
    </source>
</evidence>
<dbReference type="AlphaFoldDB" id="X1W3U0"/>
<sequence>MLKDFQSCKNSSFVTPFKLILDFGDSKSAATLPETEKQNKTNAASSLSIKKEKLEQHSDKFNSYSDFNTSSFKNSNLLSKIDDYSYDKPKNQGFKLSNMIDQVQEQNKIDKEQQSQINYKMFYSHFDDSYKDIMEYITTERSENQQKSQQKNAQVKPKFKKVETIRPEIIFNIKQMIRMQRLRAEKIYKEEIKPDEMIDYMRKRNQIEIILENSKQIKNLKGVADLIEKEIEIQNKKINDLVQKLIVKFGLEQYQIESELEKQNLKNK</sequence>